<keyword evidence="3" id="KW-0804">Transcription</keyword>
<protein>
    <submittedName>
        <fullName evidence="5">GntR family transcriptional regulator</fullName>
    </submittedName>
</protein>
<evidence type="ECO:0000259" key="4">
    <source>
        <dbReference type="PROSITE" id="PS50949"/>
    </source>
</evidence>
<evidence type="ECO:0000256" key="1">
    <source>
        <dbReference type="ARBA" id="ARBA00023015"/>
    </source>
</evidence>
<dbReference type="InterPro" id="IPR036388">
    <property type="entry name" value="WH-like_DNA-bd_sf"/>
</dbReference>
<dbReference type="PANTHER" id="PTHR43537">
    <property type="entry name" value="TRANSCRIPTIONAL REGULATOR, GNTR FAMILY"/>
    <property type="match status" value="1"/>
</dbReference>
<keyword evidence="6" id="KW-1185">Reference proteome</keyword>
<dbReference type="InterPro" id="IPR008920">
    <property type="entry name" value="TF_FadR/GntR_C"/>
</dbReference>
<evidence type="ECO:0000313" key="6">
    <source>
        <dbReference type="Proteomes" id="UP001501645"/>
    </source>
</evidence>
<dbReference type="SUPFAM" id="SSF48008">
    <property type="entry name" value="GntR ligand-binding domain-like"/>
    <property type="match status" value="1"/>
</dbReference>
<feature type="domain" description="HTH gntR-type" evidence="4">
    <location>
        <begin position="14"/>
        <end position="81"/>
    </location>
</feature>
<dbReference type="PANTHER" id="PTHR43537:SF24">
    <property type="entry name" value="GLUCONATE OPERON TRANSCRIPTIONAL REPRESSOR"/>
    <property type="match status" value="1"/>
</dbReference>
<keyword evidence="1" id="KW-0805">Transcription regulation</keyword>
<keyword evidence="2" id="KW-0238">DNA-binding</keyword>
<dbReference type="RefSeq" id="WP_345441655.1">
    <property type="nucleotide sequence ID" value="NZ_BAABKO010000007.1"/>
</dbReference>
<reference evidence="6" key="1">
    <citation type="journal article" date="2019" name="Int. J. Syst. Evol. Microbiol.">
        <title>The Global Catalogue of Microorganisms (GCM) 10K type strain sequencing project: providing services to taxonomists for standard genome sequencing and annotation.</title>
        <authorList>
            <consortium name="The Broad Institute Genomics Platform"/>
            <consortium name="The Broad Institute Genome Sequencing Center for Infectious Disease"/>
            <person name="Wu L."/>
            <person name="Ma J."/>
        </authorList>
    </citation>
    <scope>NUCLEOTIDE SEQUENCE [LARGE SCALE GENOMIC DNA]</scope>
    <source>
        <strain evidence="6">JCM 18537</strain>
    </source>
</reference>
<evidence type="ECO:0000256" key="3">
    <source>
        <dbReference type="ARBA" id="ARBA00023163"/>
    </source>
</evidence>
<dbReference type="Gene3D" id="1.10.10.10">
    <property type="entry name" value="Winged helix-like DNA-binding domain superfamily/Winged helix DNA-binding domain"/>
    <property type="match status" value="1"/>
</dbReference>
<sequence length="213" mass="23422">MGITGFDEISVQKQLLGEQVFRRLGEAIIDGTLPPGQRVRDLELAAELHVSRMPVREALQRLERIGMVEMLPSRSTRVTAVTEEDVRASREHAGYQAGIVAHMAVPRLDPDQRALAIRMVDAIVDALDEPAAASRRRRELFSALSALSGNRLHHAHLAEMELALERNLQHFVPDASEAAEQLELYSALREAIAAGDGDAAERIVRSLHGIECG</sequence>
<comment type="caution">
    <text evidence="5">The sequence shown here is derived from an EMBL/GenBank/DDBJ whole genome shotgun (WGS) entry which is preliminary data.</text>
</comment>
<dbReference type="Proteomes" id="UP001501645">
    <property type="component" value="Unassembled WGS sequence"/>
</dbReference>
<dbReference type="Pfam" id="PF00392">
    <property type="entry name" value="GntR"/>
    <property type="match status" value="1"/>
</dbReference>
<gene>
    <name evidence="5" type="ORF">GCM10023351_32570</name>
</gene>
<dbReference type="InterPro" id="IPR011711">
    <property type="entry name" value="GntR_C"/>
</dbReference>
<dbReference type="Pfam" id="PF07729">
    <property type="entry name" value="FCD"/>
    <property type="match status" value="1"/>
</dbReference>
<dbReference type="EMBL" id="BAABKO010000007">
    <property type="protein sequence ID" value="GAA4784478.1"/>
    <property type="molecule type" value="Genomic_DNA"/>
</dbReference>
<organism evidence="5 6">
    <name type="scientific">Microbacterium gilvum</name>
    <dbReference type="NCBI Taxonomy" id="1336204"/>
    <lineage>
        <taxon>Bacteria</taxon>
        <taxon>Bacillati</taxon>
        <taxon>Actinomycetota</taxon>
        <taxon>Actinomycetes</taxon>
        <taxon>Micrococcales</taxon>
        <taxon>Microbacteriaceae</taxon>
        <taxon>Microbacterium</taxon>
    </lineage>
</organism>
<proteinExistence type="predicted"/>
<dbReference type="InterPro" id="IPR000524">
    <property type="entry name" value="Tscrpt_reg_HTH_GntR"/>
</dbReference>
<dbReference type="SUPFAM" id="SSF46785">
    <property type="entry name" value="Winged helix' DNA-binding domain"/>
    <property type="match status" value="1"/>
</dbReference>
<dbReference type="SMART" id="SM00345">
    <property type="entry name" value="HTH_GNTR"/>
    <property type="match status" value="1"/>
</dbReference>
<dbReference type="CDD" id="cd07377">
    <property type="entry name" value="WHTH_GntR"/>
    <property type="match status" value="1"/>
</dbReference>
<evidence type="ECO:0000256" key="2">
    <source>
        <dbReference type="ARBA" id="ARBA00023125"/>
    </source>
</evidence>
<dbReference type="InterPro" id="IPR036390">
    <property type="entry name" value="WH_DNA-bd_sf"/>
</dbReference>
<accession>A0ABP9ARL5</accession>
<dbReference type="PROSITE" id="PS50949">
    <property type="entry name" value="HTH_GNTR"/>
    <property type="match status" value="1"/>
</dbReference>
<evidence type="ECO:0000313" key="5">
    <source>
        <dbReference type="EMBL" id="GAA4784478.1"/>
    </source>
</evidence>
<name>A0ABP9ARL5_9MICO</name>
<dbReference type="Gene3D" id="1.20.120.530">
    <property type="entry name" value="GntR ligand-binding domain-like"/>
    <property type="match status" value="1"/>
</dbReference>